<evidence type="ECO:0000256" key="6">
    <source>
        <dbReference type="ARBA" id="ARBA00023295"/>
    </source>
</evidence>
<feature type="chain" id="PRO_5026913996" description="glucan endo-1,3-beta-D-glucosidase" evidence="9">
    <location>
        <begin position="29"/>
        <end position="678"/>
    </location>
</feature>
<accession>A0A6L9XUC3</accession>
<keyword evidence="12" id="KW-1185">Reference proteome</keyword>
<evidence type="ECO:0000256" key="7">
    <source>
        <dbReference type="ARBA" id="ARBA00023316"/>
    </source>
</evidence>
<keyword evidence="8" id="KW-0624">Polysaccharide degradation</keyword>
<evidence type="ECO:0000313" key="11">
    <source>
        <dbReference type="EMBL" id="NEN04618.1"/>
    </source>
</evidence>
<dbReference type="AlphaFoldDB" id="A0A6L9XUC3"/>
<reference evidence="11 12" key="1">
    <citation type="journal article" date="2014" name="J. Microbiol.">
        <title>Diaminobutyricibacter tongyongensis gen. nov., sp. nov. and Homoserinibacter gongjuensis gen. nov., sp. nov. belong to the family Microbacteriaceae.</title>
        <authorList>
            <person name="Kim S.J."/>
            <person name="Ahn J.H."/>
            <person name="Weon H.Y."/>
            <person name="Hamada M."/>
            <person name="Suzuki K."/>
            <person name="Kwon S.W."/>
        </authorList>
    </citation>
    <scope>NUCLEOTIDE SEQUENCE [LARGE SCALE GENOMIC DNA]</scope>
    <source>
        <strain evidence="11 12">NBRC 108724</strain>
    </source>
</reference>
<organism evidence="11 12">
    <name type="scientific">Leifsonia tongyongensis</name>
    <dbReference type="NCBI Taxonomy" id="1268043"/>
    <lineage>
        <taxon>Bacteria</taxon>
        <taxon>Bacillati</taxon>
        <taxon>Actinomycetota</taxon>
        <taxon>Actinomycetes</taxon>
        <taxon>Micrococcales</taxon>
        <taxon>Microbacteriaceae</taxon>
        <taxon>Leifsonia</taxon>
    </lineage>
</organism>
<evidence type="ECO:0000256" key="3">
    <source>
        <dbReference type="ARBA" id="ARBA00012780"/>
    </source>
</evidence>
<dbReference type="Pfam" id="PF17652">
    <property type="entry name" value="Glyco_hydro81C"/>
    <property type="match status" value="1"/>
</dbReference>
<sequence>MMRFRRKAGALAAIVGLLALTACQSAHTEPPAATVGASAVFPDAQVKPLVGALPQRSVSPPPATRLASGLIPPTNRWYSGLVFGAKPQPVFPLPLSFALTASGFAFGLPSVTANPTVIAGGYAPQVALDAGAGGATVTAYDDVSVTLEFHTASGARIGHTTIAEGSPLVGFTADSPVTLASSAAFAPGAGLTADRSLAVASIGGRQYAALTPTGAFTESRNRMRLARGQSIVLFPVPTGSTPDKVAQAVSGPLLSVSTGYSTGPATATTALDYRAGGGSTVFAALPTQSPLAAGTTCDLGHYESIYGTMRLCSGQRLAWSVPLAAENGALPLGRLSASDRPAVIAQLRRDAAATTPLPADSYFGGKALYRIANLLTIARAVGVADVAAALKTRLATALHAWSDPNGCATRPAQCFVYDPAMHGIVGLAASFGSDQFNDHHFHYGYFLYAAGVLAEADPSSTRVLAPVIDLLAADLATSGPSTLFPQRRTFDPYTGHSWASGFSPFADGNNQESSSEAVNAWNGLALWADASGNAALKTEARWMLSSEIASARSDWVAGDLASFTGFQHEIVSINWGGKRDYATWFSPDPNAMLGIQLIPMSPVSTYLAGDPARIKRNVTEATPHGFDVQFGDYLTMYSALAGGSELTKARAMAKTLAATAIDDADSRTYLLAWLATRG</sequence>
<dbReference type="Proteomes" id="UP000474967">
    <property type="component" value="Unassembled WGS sequence"/>
</dbReference>
<dbReference type="InterPro" id="IPR040720">
    <property type="entry name" value="GH81_C"/>
</dbReference>
<protein>
    <recommendedName>
        <fullName evidence="3">glucan endo-1,3-beta-D-glucosidase</fullName>
        <ecNumber evidence="3">3.2.1.39</ecNumber>
    </recommendedName>
</protein>
<keyword evidence="9" id="KW-0732">Signal</keyword>
<gene>
    <name evidence="11" type="ORF">G3T36_01910</name>
</gene>
<dbReference type="PANTHER" id="PTHR31983">
    <property type="entry name" value="ENDO-1,3(4)-BETA-GLUCANASE 1"/>
    <property type="match status" value="1"/>
</dbReference>
<dbReference type="EMBL" id="JAAGWY010000001">
    <property type="protein sequence ID" value="NEN04618.1"/>
    <property type="molecule type" value="Genomic_DNA"/>
</dbReference>
<dbReference type="InterPro" id="IPR005200">
    <property type="entry name" value="Endo-beta-glucanase"/>
</dbReference>
<evidence type="ECO:0000313" key="12">
    <source>
        <dbReference type="Proteomes" id="UP000474967"/>
    </source>
</evidence>
<keyword evidence="5" id="KW-0119">Carbohydrate metabolism</keyword>
<evidence type="ECO:0000256" key="4">
    <source>
        <dbReference type="ARBA" id="ARBA00022801"/>
    </source>
</evidence>
<keyword evidence="4" id="KW-0378">Hydrolase</keyword>
<comment type="similarity">
    <text evidence="2">Belongs to the glycosyl hydrolase 81 family.</text>
</comment>
<feature type="signal peptide" evidence="9">
    <location>
        <begin position="1"/>
        <end position="28"/>
    </location>
</feature>
<evidence type="ECO:0000256" key="5">
    <source>
        <dbReference type="ARBA" id="ARBA00023277"/>
    </source>
</evidence>
<dbReference type="Gene3D" id="2.70.98.30">
    <property type="entry name" value="Golgi alpha-mannosidase II, domain 4"/>
    <property type="match status" value="1"/>
</dbReference>
<dbReference type="GO" id="GO:0052861">
    <property type="term" value="F:endo-1,3(4)-beta-glucanase activity"/>
    <property type="evidence" value="ECO:0007669"/>
    <property type="project" value="InterPro"/>
</dbReference>
<comment type="caution">
    <text evidence="11">The sequence shown here is derived from an EMBL/GenBank/DDBJ whole genome shotgun (WGS) entry which is preliminary data.</text>
</comment>
<proteinExistence type="inferred from homology"/>
<keyword evidence="7" id="KW-0961">Cell wall biogenesis/degradation</keyword>
<keyword evidence="6" id="KW-0326">Glycosidase</keyword>
<dbReference type="PROSITE" id="PS52008">
    <property type="entry name" value="GH81"/>
    <property type="match status" value="1"/>
</dbReference>
<dbReference type="EC" id="3.2.1.39" evidence="3"/>
<evidence type="ECO:0000256" key="1">
    <source>
        <dbReference type="ARBA" id="ARBA00000382"/>
    </source>
</evidence>
<evidence type="ECO:0000256" key="8">
    <source>
        <dbReference type="ARBA" id="ARBA00023326"/>
    </source>
</evidence>
<dbReference type="PANTHER" id="PTHR31983:SF0">
    <property type="entry name" value="GLUCAN ENDO-1,3-BETA-D-GLUCOSIDASE 2"/>
    <property type="match status" value="1"/>
</dbReference>
<evidence type="ECO:0000256" key="2">
    <source>
        <dbReference type="ARBA" id="ARBA00010730"/>
    </source>
</evidence>
<evidence type="ECO:0000259" key="10">
    <source>
        <dbReference type="Pfam" id="PF17652"/>
    </source>
</evidence>
<comment type="catalytic activity">
    <reaction evidence="1">
        <text>Hydrolysis of (1-&gt;3)-beta-D-glucosidic linkages in (1-&gt;3)-beta-D-glucans.</text>
        <dbReference type="EC" id="3.2.1.39"/>
    </reaction>
</comment>
<feature type="domain" description="Glycosyl hydrolase family 81 C-terminal" evidence="10">
    <location>
        <begin position="350"/>
        <end position="622"/>
    </location>
</feature>
<dbReference type="GO" id="GO:0071555">
    <property type="term" value="P:cell wall organization"/>
    <property type="evidence" value="ECO:0007669"/>
    <property type="project" value="UniProtKB-KW"/>
</dbReference>
<name>A0A6L9XUC3_9MICO</name>
<dbReference type="GO" id="GO:0000272">
    <property type="term" value="P:polysaccharide catabolic process"/>
    <property type="evidence" value="ECO:0007669"/>
    <property type="project" value="UniProtKB-KW"/>
</dbReference>
<dbReference type="GO" id="GO:0042973">
    <property type="term" value="F:glucan endo-1,3-beta-D-glucosidase activity"/>
    <property type="evidence" value="ECO:0007669"/>
    <property type="project" value="UniProtKB-EC"/>
</dbReference>
<dbReference type="PROSITE" id="PS51257">
    <property type="entry name" value="PROKAR_LIPOPROTEIN"/>
    <property type="match status" value="1"/>
</dbReference>
<evidence type="ECO:0000256" key="9">
    <source>
        <dbReference type="SAM" id="SignalP"/>
    </source>
</evidence>